<organism evidence="4 5">
    <name type="scientific">Astrephomene gubernaculifera</name>
    <dbReference type="NCBI Taxonomy" id="47775"/>
    <lineage>
        <taxon>Eukaryota</taxon>
        <taxon>Viridiplantae</taxon>
        <taxon>Chlorophyta</taxon>
        <taxon>core chlorophytes</taxon>
        <taxon>Chlorophyceae</taxon>
        <taxon>CS clade</taxon>
        <taxon>Chlamydomonadales</taxon>
        <taxon>Astrephomenaceae</taxon>
        <taxon>Astrephomene</taxon>
    </lineage>
</organism>
<dbReference type="PANTHER" id="PTHR22993">
    <property type="entry name" value="FORMAMIDOPYRIMIDINE-DNA GLYCOSYLASE"/>
    <property type="match status" value="1"/>
</dbReference>
<dbReference type="GO" id="GO:0008270">
    <property type="term" value="F:zinc ion binding"/>
    <property type="evidence" value="ECO:0007669"/>
    <property type="project" value="InterPro"/>
</dbReference>
<evidence type="ECO:0000259" key="3">
    <source>
        <dbReference type="Pfam" id="PF01149"/>
    </source>
</evidence>
<dbReference type="InterPro" id="IPR010979">
    <property type="entry name" value="Ribosomal_uS13-like_H2TH"/>
</dbReference>
<name>A0AAD3DHK0_9CHLO</name>
<keyword evidence="5" id="KW-1185">Reference proteome</keyword>
<proteinExistence type="predicted"/>
<dbReference type="PANTHER" id="PTHR22993:SF9">
    <property type="entry name" value="FORMAMIDOPYRIMIDINE-DNA GLYCOSYLASE"/>
    <property type="match status" value="1"/>
</dbReference>
<dbReference type="Gene3D" id="1.10.8.50">
    <property type="match status" value="1"/>
</dbReference>
<sequence length="157" mass="17578">MTGGIVVQNLGASMYKRVHLESDPDQWPPRFTKLELDLEGGGKVAFVDSRRFGRVRLQVDPASREPLSRLGFDVLSEMPPLEEFCTAVRQRGARGAGAKIKALLLDQEFCSGIGNWVGDEVRTSRGERQRYRCCPARECRVLLGPVFLEPDEPPCFL</sequence>
<evidence type="ECO:0000313" key="5">
    <source>
        <dbReference type="Proteomes" id="UP001054857"/>
    </source>
</evidence>
<protein>
    <recommendedName>
        <fullName evidence="2">DNA-formamidopyrimidine glycosylase</fullName>
        <ecNumber evidence="2">3.2.2.23</ecNumber>
    </recommendedName>
</protein>
<dbReference type="GO" id="GO:0005634">
    <property type="term" value="C:nucleus"/>
    <property type="evidence" value="ECO:0007669"/>
    <property type="project" value="TreeGrafter"/>
</dbReference>
<comment type="caution">
    <text evidence="4">The sequence shown here is derived from an EMBL/GenBank/DDBJ whole genome shotgun (WGS) entry which is preliminary data.</text>
</comment>
<feature type="domain" description="Formamidopyrimidine-DNA glycosylase catalytic" evidence="3">
    <location>
        <begin position="1"/>
        <end position="55"/>
    </location>
</feature>
<accession>A0AAD3DHK0</accession>
<dbReference type="GO" id="GO:0008534">
    <property type="term" value="F:oxidized purine nucleobase lesion DNA N-glycosylase activity"/>
    <property type="evidence" value="ECO:0007669"/>
    <property type="project" value="UniProtKB-EC"/>
</dbReference>
<dbReference type="SUPFAM" id="SSF46946">
    <property type="entry name" value="S13-like H2TH domain"/>
    <property type="match status" value="1"/>
</dbReference>
<dbReference type="Proteomes" id="UP001054857">
    <property type="component" value="Unassembled WGS sequence"/>
</dbReference>
<evidence type="ECO:0000256" key="2">
    <source>
        <dbReference type="ARBA" id="ARBA00012024"/>
    </source>
</evidence>
<dbReference type="GO" id="GO:0006284">
    <property type="term" value="P:base-excision repair"/>
    <property type="evidence" value="ECO:0007669"/>
    <property type="project" value="InterPro"/>
</dbReference>
<dbReference type="EC" id="3.2.2.23" evidence="2"/>
<dbReference type="Gene3D" id="3.20.190.10">
    <property type="entry name" value="MutM-like, N-terminal"/>
    <property type="match status" value="1"/>
</dbReference>
<gene>
    <name evidence="4" type="ORF">Agub_g1962</name>
</gene>
<dbReference type="Pfam" id="PF01149">
    <property type="entry name" value="Fapy_DNA_glyco"/>
    <property type="match status" value="1"/>
</dbReference>
<dbReference type="EMBL" id="BMAR01000001">
    <property type="protein sequence ID" value="GFR41349.1"/>
    <property type="molecule type" value="Genomic_DNA"/>
</dbReference>
<comment type="catalytic activity">
    <reaction evidence="1">
        <text>Hydrolysis of DNA containing ring-opened 7-methylguanine residues, releasing 2,6-diamino-4-hydroxy-5-(N-methyl)formamidopyrimidine.</text>
        <dbReference type="EC" id="3.2.2.23"/>
    </reaction>
</comment>
<dbReference type="SUPFAM" id="SSF81624">
    <property type="entry name" value="N-terminal domain of MutM-like DNA repair proteins"/>
    <property type="match status" value="1"/>
</dbReference>
<feature type="non-terminal residue" evidence="4">
    <location>
        <position position="157"/>
    </location>
</feature>
<evidence type="ECO:0000256" key="1">
    <source>
        <dbReference type="ARBA" id="ARBA00001668"/>
    </source>
</evidence>
<reference evidence="4 5" key="1">
    <citation type="journal article" date="2021" name="Sci. Rep.">
        <title>Genome sequencing of the multicellular alga Astrephomene provides insights into convergent evolution of germ-soma differentiation.</title>
        <authorList>
            <person name="Yamashita S."/>
            <person name="Yamamoto K."/>
            <person name="Matsuzaki R."/>
            <person name="Suzuki S."/>
            <person name="Yamaguchi H."/>
            <person name="Hirooka S."/>
            <person name="Minakuchi Y."/>
            <person name="Miyagishima S."/>
            <person name="Kawachi M."/>
            <person name="Toyoda A."/>
            <person name="Nozaki H."/>
        </authorList>
    </citation>
    <scope>NUCLEOTIDE SEQUENCE [LARGE SCALE GENOMIC DNA]</scope>
    <source>
        <strain evidence="4 5">NIES-4017</strain>
    </source>
</reference>
<dbReference type="InterPro" id="IPR012319">
    <property type="entry name" value="FPG_cat"/>
</dbReference>
<dbReference type="GO" id="GO:0003676">
    <property type="term" value="F:nucleic acid binding"/>
    <property type="evidence" value="ECO:0007669"/>
    <property type="project" value="InterPro"/>
</dbReference>
<evidence type="ECO:0000313" key="4">
    <source>
        <dbReference type="EMBL" id="GFR41349.1"/>
    </source>
</evidence>
<dbReference type="InterPro" id="IPR035937">
    <property type="entry name" value="FPG_N"/>
</dbReference>
<dbReference type="GO" id="GO:0003906">
    <property type="term" value="F:DNA-(apurinic or apyrimidinic site) endonuclease activity"/>
    <property type="evidence" value="ECO:0007669"/>
    <property type="project" value="InterPro"/>
</dbReference>
<dbReference type="AlphaFoldDB" id="A0AAD3DHK0"/>